<dbReference type="EMBL" id="MU858121">
    <property type="protein sequence ID" value="KAK4212756.1"/>
    <property type="molecule type" value="Genomic_DNA"/>
</dbReference>
<evidence type="ECO:0000259" key="10">
    <source>
        <dbReference type="PROSITE" id="PS50030"/>
    </source>
</evidence>
<keyword evidence="7 8" id="KW-0539">Nucleus</keyword>
<feature type="region of interest" description="Disordered" evidence="9">
    <location>
        <begin position="177"/>
        <end position="233"/>
    </location>
</feature>
<feature type="domain" description="UBA" evidence="10">
    <location>
        <begin position="724"/>
        <end position="765"/>
    </location>
</feature>
<dbReference type="Gene3D" id="1.10.10.60">
    <property type="entry name" value="Homeodomain-like"/>
    <property type="match status" value="2"/>
</dbReference>
<dbReference type="InterPro" id="IPR036420">
    <property type="entry name" value="BRCT_dom_sf"/>
</dbReference>
<feature type="compositionally biased region" description="Low complexity" evidence="9">
    <location>
        <begin position="715"/>
        <end position="729"/>
    </location>
</feature>
<evidence type="ECO:0000313" key="12">
    <source>
        <dbReference type="Proteomes" id="UP001301769"/>
    </source>
</evidence>
<evidence type="ECO:0000256" key="3">
    <source>
        <dbReference type="ARBA" id="ARBA00022895"/>
    </source>
</evidence>
<keyword evidence="5" id="KW-0010">Activator</keyword>
<keyword evidence="6" id="KW-0804">Transcription</keyword>
<feature type="region of interest" description="Disordered" evidence="9">
    <location>
        <begin position="97"/>
        <end position="116"/>
    </location>
</feature>
<dbReference type="GO" id="GO:0031848">
    <property type="term" value="P:protection from non-homologous end joining at telomere"/>
    <property type="evidence" value="ECO:0007669"/>
    <property type="project" value="TreeGrafter"/>
</dbReference>
<evidence type="ECO:0000256" key="1">
    <source>
        <dbReference type="ARBA" id="ARBA00010467"/>
    </source>
</evidence>
<feature type="compositionally biased region" description="Low complexity" evidence="9">
    <location>
        <begin position="579"/>
        <end position="589"/>
    </location>
</feature>
<keyword evidence="4" id="KW-0805">Transcription regulation</keyword>
<feature type="region of interest" description="Disordered" evidence="9">
    <location>
        <begin position="486"/>
        <end position="731"/>
    </location>
</feature>
<evidence type="ECO:0000313" key="11">
    <source>
        <dbReference type="EMBL" id="KAK4212756.1"/>
    </source>
</evidence>
<dbReference type="CDD" id="cd11655">
    <property type="entry name" value="rap1_myb-like"/>
    <property type="match status" value="2"/>
</dbReference>
<dbReference type="CDD" id="cd16100">
    <property type="entry name" value="ARID"/>
    <property type="match status" value="1"/>
</dbReference>
<dbReference type="InterPro" id="IPR021661">
    <property type="entry name" value="Rap1_C"/>
</dbReference>
<reference evidence="11" key="2">
    <citation type="submission" date="2023-05" db="EMBL/GenBank/DDBJ databases">
        <authorList>
            <consortium name="Lawrence Berkeley National Laboratory"/>
            <person name="Steindorff A."/>
            <person name="Hensen N."/>
            <person name="Bonometti L."/>
            <person name="Westerberg I."/>
            <person name="Brannstrom I.O."/>
            <person name="Guillou S."/>
            <person name="Cros-Aarteil S."/>
            <person name="Calhoun S."/>
            <person name="Haridas S."/>
            <person name="Kuo A."/>
            <person name="Mondo S."/>
            <person name="Pangilinan J."/>
            <person name="Riley R."/>
            <person name="Labutti K."/>
            <person name="Andreopoulos B."/>
            <person name="Lipzen A."/>
            <person name="Chen C."/>
            <person name="Yanf M."/>
            <person name="Daum C."/>
            <person name="Ng V."/>
            <person name="Clum A."/>
            <person name="Ohm R."/>
            <person name="Martin F."/>
            <person name="Silar P."/>
            <person name="Natvig D."/>
            <person name="Lalanne C."/>
            <person name="Gautier V."/>
            <person name="Ament-Velasquez S.L."/>
            <person name="Kruys A."/>
            <person name="Hutchinson M.I."/>
            <person name="Powell A.J."/>
            <person name="Barry K."/>
            <person name="Miller A.N."/>
            <person name="Grigoriev I.V."/>
            <person name="Debuchy R."/>
            <person name="Gladieux P."/>
            <person name="Thoren M.H."/>
            <person name="Johannesson H."/>
        </authorList>
    </citation>
    <scope>NUCLEOTIDE SEQUENCE</scope>
    <source>
        <strain evidence="11">PSN293</strain>
    </source>
</reference>
<dbReference type="InterPro" id="IPR039595">
    <property type="entry name" value="TE2IP/Rap1"/>
</dbReference>
<evidence type="ECO:0000256" key="4">
    <source>
        <dbReference type="ARBA" id="ARBA00023015"/>
    </source>
</evidence>
<dbReference type="SUPFAM" id="SSF52113">
    <property type="entry name" value="BRCT domain"/>
    <property type="match status" value="1"/>
</dbReference>
<dbReference type="Gene3D" id="3.40.50.10190">
    <property type="entry name" value="BRCT domain"/>
    <property type="match status" value="1"/>
</dbReference>
<gene>
    <name evidence="11" type="ORF">QBC37DRAFT_287383</name>
</gene>
<dbReference type="InterPro" id="IPR009057">
    <property type="entry name" value="Homeodomain-like_sf"/>
</dbReference>
<dbReference type="AlphaFoldDB" id="A0AAN6Y5T6"/>
<dbReference type="PANTHER" id="PTHR16466:SF6">
    <property type="entry name" value="TELOMERIC REPEAT-BINDING FACTOR 2-INTERACTING PROTEIN 1"/>
    <property type="match status" value="1"/>
</dbReference>
<feature type="compositionally biased region" description="Pro residues" evidence="9">
    <location>
        <begin position="687"/>
        <end position="707"/>
    </location>
</feature>
<dbReference type="GO" id="GO:0010833">
    <property type="term" value="P:telomere maintenance via telomere lengthening"/>
    <property type="evidence" value="ECO:0007669"/>
    <property type="project" value="UniProtKB-UniRule"/>
</dbReference>
<dbReference type="Gene3D" id="1.10.10.2170">
    <property type="match status" value="1"/>
</dbReference>
<protein>
    <recommendedName>
        <fullName evidence="8">DNA-binding protein RAP1</fullName>
    </recommendedName>
</protein>
<dbReference type="Pfam" id="PF08914">
    <property type="entry name" value="Myb_Rap1"/>
    <property type="match status" value="2"/>
</dbReference>
<comment type="subcellular location">
    <subcellularLocation>
        <location evidence="8">Nucleus</location>
    </subcellularLocation>
    <subcellularLocation>
        <location evidence="8">Chromosome</location>
        <location evidence="8">Telomere</location>
    </subcellularLocation>
</comment>
<keyword evidence="3 8" id="KW-0779">Telomere</keyword>
<comment type="function">
    <text evidence="8">Involved in the regulation of telomere length, clustering and has a specific role in telomere position effect (TPE).</text>
</comment>
<dbReference type="PROSITE" id="PS50030">
    <property type="entry name" value="UBA"/>
    <property type="match status" value="1"/>
</dbReference>
<dbReference type="Proteomes" id="UP001301769">
    <property type="component" value="Unassembled WGS sequence"/>
</dbReference>
<name>A0AAN6Y5T6_9PEZI</name>
<dbReference type="InterPro" id="IPR009060">
    <property type="entry name" value="UBA-like_sf"/>
</dbReference>
<dbReference type="Pfam" id="PF11626">
    <property type="entry name" value="Rap1_C"/>
    <property type="match status" value="1"/>
</dbReference>
<comment type="similarity">
    <text evidence="1 8">Belongs to the RAP1 family.</text>
</comment>
<evidence type="ECO:0000256" key="6">
    <source>
        <dbReference type="ARBA" id="ARBA00023163"/>
    </source>
</evidence>
<dbReference type="SUPFAM" id="SSF46689">
    <property type="entry name" value="Homeodomain-like"/>
    <property type="match status" value="2"/>
</dbReference>
<dbReference type="Gene3D" id="1.10.8.10">
    <property type="entry name" value="DNA helicase RuvA subunit, C-terminal domain"/>
    <property type="match status" value="1"/>
</dbReference>
<dbReference type="PANTHER" id="PTHR16466">
    <property type="entry name" value="TELOMERE REPEAT-BINDING FACTOR 2-INTERACTING PROTEIN 1"/>
    <property type="match status" value="1"/>
</dbReference>
<sequence length="837" mass="93102">MSAVIVNEGVPNYEGTLFNGLKFYLHPLIPSKKWYADKLKSNGGKVVLMEQHADILIADHFHPKKAPPNAVSFRYITDCIEEGKICDITSPKYQIHVPPSGRSGVPSTGAKGTRTPFTDTDDKILVRWVIDHEKMGESLKGNRIYDLLAENHPNHTSQSWRARWVKKFSDLNRSNLDKYLEGPDLPPPPAPRRTDPQSSTAAVSRPTPAVPRPPAVSRPQMGQNAAKKRNTFSAEDDKRLLEYVEQRVKAGMTARGNVIYKEFEGEHPNHTWQSWLARYKQLVGRGVSAESRQGTSARQPIDLTADERASRPFASTSLDHQAHAILREYQRLPQPSTRANSRDTHGPIELWGATKSPTAGVSVPGEQPPPSSLKVKTEPNEAIQVANQRVPDKDEKKFYARLKTFQTFGGGPGCETADITLGGEDKVMYLWNLWSAATKQHSDHSLRDWKEIATALEISWKDFPDVTEQLKTAFEKSLRRFEEALADYPGSESDEEESNENGNEAATSAQESRDASPLPVASSPPPVTGSKRTRNQMRESSEAEPAGGAPKRRRYNKDDEIPCSPELARTAPVDVFRGLSSPQQLPLLPKVTPRGSRVLDSIEHDLAEPTPPRQQKPEPRIPRLLPTVRESIRSDSSDNAFDPPDDVRPVPRRPSLKVTEPRRRTLPNSWTKPAQPGPSGGSRSPAMLPPAPPPQRQQPPSRAPPQRPRQRKSPASRQPSTSSTTPQQPNIDQFLSLGYDEDTIMEALEATTNDVVLARQLMESIRDGGGIPPKLAGVWTSRDDKALDLCHKDASGQLGSDIDKRREAMQGRERLIKKHGNVRCRARAKFLGKMPWC</sequence>
<keyword evidence="2 8" id="KW-0158">Chromosome</keyword>
<dbReference type="GO" id="GO:0042162">
    <property type="term" value="F:telomeric DNA binding"/>
    <property type="evidence" value="ECO:0007669"/>
    <property type="project" value="TreeGrafter"/>
</dbReference>
<dbReference type="SUPFAM" id="SSF46934">
    <property type="entry name" value="UBA-like"/>
    <property type="match status" value="1"/>
</dbReference>
<dbReference type="SMART" id="SM00292">
    <property type="entry name" value="BRCT"/>
    <property type="match status" value="1"/>
</dbReference>
<evidence type="ECO:0000256" key="7">
    <source>
        <dbReference type="ARBA" id="ARBA00023242"/>
    </source>
</evidence>
<dbReference type="InterPro" id="IPR038104">
    <property type="entry name" value="Rap1_C_sf"/>
</dbReference>
<keyword evidence="12" id="KW-1185">Reference proteome</keyword>
<reference evidence="11" key="1">
    <citation type="journal article" date="2023" name="Mol. Phylogenet. Evol.">
        <title>Genome-scale phylogeny and comparative genomics of the fungal order Sordariales.</title>
        <authorList>
            <person name="Hensen N."/>
            <person name="Bonometti L."/>
            <person name="Westerberg I."/>
            <person name="Brannstrom I.O."/>
            <person name="Guillou S."/>
            <person name="Cros-Aarteil S."/>
            <person name="Calhoun S."/>
            <person name="Haridas S."/>
            <person name="Kuo A."/>
            <person name="Mondo S."/>
            <person name="Pangilinan J."/>
            <person name="Riley R."/>
            <person name="LaButti K."/>
            <person name="Andreopoulos B."/>
            <person name="Lipzen A."/>
            <person name="Chen C."/>
            <person name="Yan M."/>
            <person name="Daum C."/>
            <person name="Ng V."/>
            <person name="Clum A."/>
            <person name="Steindorff A."/>
            <person name="Ohm R.A."/>
            <person name="Martin F."/>
            <person name="Silar P."/>
            <person name="Natvig D.O."/>
            <person name="Lalanne C."/>
            <person name="Gautier V."/>
            <person name="Ament-Velasquez S.L."/>
            <person name="Kruys A."/>
            <person name="Hutchinson M.I."/>
            <person name="Powell A.J."/>
            <person name="Barry K."/>
            <person name="Miller A.N."/>
            <person name="Grigoriev I.V."/>
            <person name="Debuchy R."/>
            <person name="Gladieux P."/>
            <person name="Hiltunen Thoren M."/>
            <person name="Johannesson H."/>
        </authorList>
    </citation>
    <scope>NUCLEOTIDE SEQUENCE</scope>
    <source>
        <strain evidence="11">PSN293</strain>
    </source>
</reference>
<evidence type="ECO:0000256" key="5">
    <source>
        <dbReference type="ARBA" id="ARBA00023159"/>
    </source>
</evidence>
<proteinExistence type="inferred from homology"/>
<dbReference type="InterPro" id="IPR001357">
    <property type="entry name" value="BRCT_dom"/>
</dbReference>
<dbReference type="Pfam" id="PF16589">
    <property type="entry name" value="BRCT_2"/>
    <property type="match status" value="1"/>
</dbReference>
<evidence type="ECO:0000256" key="9">
    <source>
        <dbReference type="SAM" id="MobiDB-lite"/>
    </source>
</evidence>
<organism evidence="11 12">
    <name type="scientific">Rhypophila decipiens</name>
    <dbReference type="NCBI Taxonomy" id="261697"/>
    <lineage>
        <taxon>Eukaryota</taxon>
        <taxon>Fungi</taxon>
        <taxon>Dikarya</taxon>
        <taxon>Ascomycota</taxon>
        <taxon>Pezizomycotina</taxon>
        <taxon>Sordariomycetes</taxon>
        <taxon>Sordariomycetidae</taxon>
        <taxon>Sordariales</taxon>
        <taxon>Naviculisporaceae</taxon>
        <taxon>Rhypophila</taxon>
    </lineage>
</organism>
<feature type="region of interest" description="Disordered" evidence="9">
    <location>
        <begin position="287"/>
        <end position="307"/>
    </location>
</feature>
<evidence type="ECO:0000256" key="2">
    <source>
        <dbReference type="ARBA" id="ARBA00022454"/>
    </source>
</evidence>
<comment type="subunit">
    <text evidence="8">Homodimer.</text>
</comment>
<accession>A0AAN6Y5T6</accession>
<dbReference type="InterPro" id="IPR015940">
    <property type="entry name" value="UBA"/>
</dbReference>
<dbReference type="GO" id="GO:0070187">
    <property type="term" value="C:shelterin complex"/>
    <property type="evidence" value="ECO:0007669"/>
    <property type="project" value="TreeGrafter"/>
</dbReference>
<comment type="caution">
    <text evidence="11">The sequence shown here is derived from an EMBL/GenBank/DDBJ whole genome shotgun (WGS) entry which is preliminary data.</text>
</comment>
<feature type="region of interest" description="Disordered" evidence="9">
    <location>
        <begin position="329"/>
        <end position="375"/>
    </location>
</feature>
<evidence type="ECO:0000256" key="8">
    <source>
        <dbReference type="RuleBase" id="RU367107"/>
    </source>
</evidence>
<dbReference type="InterPro" id="IPR015010">
    <property type="entry name" value="TERF2IP_Myb"/>
</dbReference>